<protein>
    <submittedName>
        <fullName evidence="2">Uncharacterized protein</fullName>
    </submittedName>
</protein>
<gene>
    <name evidence="2" type="ORF">BI380_00015</name>
</gene>
<name>A0ABN4SC69_9BURK</name>
<dbReference type="EMBL" id="CP017420">
    <property type="protein sequence ID" value="AOU99854.1"/>
    <property type="molecule type" value="Genomic_DNA"/>
</dbReference>
<evidence type="ECO:0000313" key="3">
    <source>
        <dbReference type="Proteomes" id="UP000095607"/>
    </source>
</evidence>
<accession>A0ABN4SC69</accession>
<organism evidence="2 3">
    <name type="scientific">Delftia tsuruhatensis</name>
    <dbReference type="NCBI Taxonomy" id="180282"/>
    <lineage>
        <taxon>Bacteria</taxon>
        <taxon>Pseudomonadati</taxon>
        <taxon>Pseudomonadota</taxon>
        <taxon>Betaproteobacteria</taxon>
        <taxon>Burkholderiales</taxon>
        <taxon>Comamonadaceae</taxon>
        <taxon>Delftia</taxon>
    </lineage>
</organism>
<evidence type="ECO:0000256" key="1">
    <source>
        <dbReference type="SAM" id="MobiDB-lite"/>
    </source>
</evidence>
<proteinExistence type="predicted"/>
<reference evidence="2 3" key="1">
    <citation type="submission" date="2016-09" db="EMBL/GenBank/DDBJ databases">
        <title>Complete genome sequence of Deltia acidovorans CM13 isolated from murine proximal colonic tissue.</title>
        <authorList>
            <person name="Saffarian A."/>
        </authorList>
    </citation>
    <scope>NUCLEOTIDE SEQUENCE [LARGE SCALE GENOMIC DNA]</scope>
    <source>
        <strain evidence="2 3">CM13</strain>
    </source>
</reference>
<evidence type="ECO:0000313" key="2">
    <source>
        <dbReference type="EMBL" id="AOU99854.1"/>
    </source>
</evidence>
<sequence length="129" mass="14505">MHARVRVLVQQSDVRRDTDGLTGHCDLVQAHVDRAHQLGRRPDLEVRRRWQAQVEEAARRVDRIPAPAERPVRCIDQVLEVQAQVGIIGSHHGHEHVGLGHQGPGLVDERSSSHACAPIRTPAARWRRS</sequence>
<keyword evidence="3" id="KW-1185">Reference proteome</keyword>
<dbReference type="Proteomes" id="UP000095607">
    <property type="component" value="Chromosome"/>
</dbReference>
<feature type="region of interest" description="Disordered" evidence="1">
    <location>
        <begin position="105"/>
        <end position="129"/>
    </location>
</feature>